<dbReference type="EMBL" id="DAAWWD010000006">
    <property type="protein sequence ID" value="HAF9621563.1"/>
    <property type="molecule type" value="Genomic_DNA"/>
</dbReference>
<name>A0A755S7U5_SALER</name>
<comment type="caution">
    <text evidence="1">The sequence shown here is derived from an EMBL/GenBank/DDBJ whole genome shotgun (WGS) entry which is preliminary data.</text>
</comment>
<evidence type="ECO:0000313" key="1">
    <source>
        <dbReference type="EMBL" id="HAF9621563.1"/>
    </source>
</evidence>
<accession>A0A755S7U5</accession>
<protein>
    <submittedName>
        <fullName evidence="1">Uncharacterized protein</fullName>
    </submittedName>
</protein>
<organism evidence="1">
    <name type="scientific">Salmonella enterica</name>
    <name type="common">Salmonella choleraesuis</name>
    <dbReference type="NCBI Taxonomy" id="28901"/>
    <lineage>
        <taxon>Bacteria</taxon>
        <taxon>Pseudomonadati</taxon>
        <taxon>Pseudomonadota</taxon>
        <taxon>Gammaproteobacteria</taxon>
        <taxon>Enterobacterales</taxon>
        <taxon>Enterobacteriaceae</taxon>
        <taxon>Salmonella</taxon>
    </lineage>
</organism>
<proteinExistence type="predicted"/>
<gene>
    <name evidence="1" type="ORF">G8P07_002401</name>
</gene>
<dbReference type="AlphaFoldDB" id="A0A755S7U5"/>
<sequence>MLKSHSFTSADNYLATLQFRLDEATERNIQSGRSHEEIKDYHQLVWTYPRLTQVSGIAKALVAPQFLVHCLDNAACSDNELPSFCMLPLDGDETLPIICNILLSEYQRLGYLSVGEKIKKKFQVIDHPELQEKLALTLWSNVLAGGDITMSSLGMNTTDDELNKEITHYLSSHEQLYSEADAYVFFSCFGYWNTTP</sequence>
<reference evidence="1" key="1">
    <citation type="journal article" date="2018" name="Genome Biol.">
        <title>SKESA: strategic k-mer extension for scrupulous assemblies.</title>
        <authorList>
            <person name="Souvorov A."/>
            <person name="Agarwala R."/>
            <person name="Lipman D.J."/>
        </authorList>
    </citation>
    <scope>NUCLEOTIDE SEQUENCE</scope>
    <source>
        <strain evidence="1">MA.S/19990610</strain>
    </source>
</reference>
<reference evidence="1" key="2">
    <citation type="submission" date="2020-02" db="EMBL/GenBank/DDBJ databases">
        <authorList>
            <consortium name="NCBI Pathogen Detection Project"/>
        </authorList>
    </citation>
    <scope>NUCLEOTIDE SEQUENCE</scope>
    <source>
        <strain evidence="1">MA.S/19990610</strain>
    </source>
</reference>